<accession>A0A6A5YLK5</accession>
<keyword evidence="2" id="KW-1185">Reference proteome</keyword>
<organism evidence="1 2">
    <name type="scientific">Lophiotrema nucula</name>
    <dbReference type="NCBI Taxonomy" id="690887"/>
    <lineage>
        <taxon>Eukaryota</taxon>
        <taxon>Fungi</taxon>
        <taxon>Dikarya</taxon>
        <taxon>Ascomycota</taxon>
        <taxon>Pezizomycotina</taxon>
        <taxon>Dothideomycetes</taxon>
        <taxon>Pleosporomycetidae</taxon>
        <taxon>Pleosporales</taxon>
        <taxon>Lophiotremataceae</taxon>
        <taxon>Lophiotrema</taxon>
    </lineage>
</organism>
<dbReference type="EMBL" id="ML977350">
    <property type="protein sequence ID" value="KAF2107996.1"/>
    <property type="molecule type" value="Genomic_DNA"/>
</dbReference>
<dbReference type="AlphaFoldDB" id="A0A6A5YLK5"/>
<proteinExistence type="predicted"/>
<dbReference type="OrthoDB" id="5290791at2759"/>
<name>A0A6A5YLK5_9PLEO</name>
<sequence>MVNLTTLIQQYPILESICSQIHAQDLVSLSRVNTAFRLELRGLPRPSETPRSTPAEALQRCSCAKNPQSFCQRHGTQTWRNLLSKTDQGCRDPEHVDRPDLDDDIPQEWMQTIRGALGNLSESQACRRCHTCVCFPCWWSRAVTESPNIRGYGRAQPACHQCWVSTSEGLKTRSLQPLNVTAAESWDLAQQQDKFCVCGPVVLCSTCTKELAPRKCWLHVGFSGSLTALPPWGSKRGPEIFHQCTTCEAYTSESERFTTKWFCNFCNLPMRMRHGDHELQIPHLSEPDKRRFVLSMDDYLDWHPSLEEALRVLRNLGEGHCIVTKNALGVRPTVRHVDPRNYIELPPPPESHYEDLEEYWKQSSQVWIWLYDVYGTPGPDGVNVSAPRVYNPDFDYHGPRPPKLLSPASEDMRKKYGHSCEEEERRKARAYFTTCNPDPFY</sequence>
<reference evidence="1" key="1">
    <citation type="journal article" date="2020" name="Stud. Mycol.">
        <title>101 Dothideomycetes genomes: a test case for predicting lifestyles and emergence of pathogens.</title>
        <authorList>
            <person name="Haridas S."/>
            <person name="Albert R."/>
            <person name="Binder M."/>
            <person name="Bloem J."/>
            <person name="Labutti K."/>
            <person name="Salamov A."/>
            <person name="Andreopoulos B."/>
            <person name="Baker S."/>
            <person name="Barry K."/>
            <person name="Bills G."/>
            <person name="Bluhm B."/>
            <person name="Cannon C."/>
            <person name="Castanera R."/>
            <person name="Culley D."/>
            <person name="Daum C."/>
            <person name="Ezra D."/>
            <person name="Gonzalez J."/>
            <person name="Henrissat B."/>
            <person name="Kuo A."/>
            <person name="Liang C."/>
            <person name="Lipzen A."/>
            <person name="Lutzoni F."/>
            <person name="Magnuson J."/>
            <person name="Mondo S."/>
            <person name="Nolan M."/>
            <person name="Ohm R."/>
            <person name="Pangilinan J."/>
            <person name="Park H.-J."/>
            <person name="Ramirez L."/>
            <person name="Alfaro M."/>
            <person name="Sun H."/>
            <person name="Tritt A."/>
            <person name="Yoshinaga Y."/>
            <person name="Zwiers L.-H."/>
            <person name="Turgeon B."/>
            <person name="Goodwin S."/>
            <person name="Spatafora J."/>
            <person name="Crous P."/>
            <person name="Grigoriev I."/>
        </authorList>
    </citation>
    <scope>NUCLEOTIDE SEQUENCE</scope>
    <source>
        <strain evidence="1">CBS 627.86</strain>
    </source>
</reference>
<dbReference type="Proteomes" id="UP000799770">
    <property type="component" value="Unassembled WGS sequence"/>
</dbReference>
<evidence type="ECO:0000313" key="2">
    <source>
        <dbReference type="Proteomes" id="UP000799770"/>
    </source>
</evidence>
<evidence type="ECO:0000313" key="1">
    <source>
        <dbReference type="EMBL" id="KAF2107996.1"/>
    </source>
</evidence>
<gene>
    <name evidence="1" type="ORF">BDV96DRAFT_588075</name>
</gene>
<protein>
    <submittedName>
        <fullName evidence="1">Uncharacterized protein</fullName>
    </submittedName>
</protein>